<dbReference type="AlphaFoldDB" id="A0A1H9JZP5"/>
<keyword evidence="1" id="KW-0732">Signal</keyword>
<dbReference type="RefSeq" id="WP_091360357.1">
    <property type="nucleotide sequence ID" value="NZ_AP025284.1"/>
</dbReference>
<reference evidence="4" key="1">
    <citation type="submission" date="2016-10" db="EMBL/GenBank/DDBJ databases">
        <authorList>
            <person name="Varghese N."/>
            <person name="Submissions S."/>
        </authorList>
    </citation>
    <scope>NUCLEOTIDE SEQUENCE [LARGE SCALE GENOMIC DNA]</scope>
    <source>
        <strain evidence="4">DSM 18887</strain>
    </source>
</reference>
<dbReference type="STRING" id="355243.SAMN03080615_03258"/>
<dbReference type="OrthoDB" id="8563353at2"/>
<name>A0A1H9JZP5_9GAMM</name>
<dbReference type="Gene3D" id="2.60.40.3340">
    <property type="entry name" value="Domain of unknown function DUF4426"/>
    <property type="match status" value="1"/>
</dbReference>
<evidence type="ECO:0000313" key="4">
    <source>
        <dbReference type="Proteomes" id="UP000198749"/>
    </source>
</evidence>
<dbReference type="Proteomes" id="UP000198749">
    <property type="component" value="Unassembled WGS sequence"/>
</dbReference>
<feature type="signal peptide" evidence="1">
    <location>
        <begin position="1"/>
        <end position="35"/>
    </location>
</feature>
<accession>A0A1H9JZP5</accession>
<evidence type="ECO:0000256" key="1">
    <source>
        <dbReference type="SAM" id="SignalP"/>
    </source>
</evidence>
<feature type="chain" id="PRO_5011446244" description="DUF4426 domain-containing protein" evidence="1">
    <location>
        <begin position="36"/>
        <end position="160"/>
    </location>
</feature>
<dbReference type="Pfam" id="PF14467">
    <property type="entry name" value="DUF4426"/>
    <property type="match status" value="1"/>
</dbReference>
<proteinExistence type="predicted"/>
<organism evidence="3 4">
    <name type="scientific">Amphritea atlantica</name>
    <dbReference type="NCBI Taxonomy" id="355243"/>
    <lineage>
        <taxon>Bacteria</taxon>
        <taxon>Pseudomonadati</taxon>
        <taxon>Pseudomonadota</taxon>
        <taxon>Gammaproteobacteria</taxon>
        <taxon>Oceanospirillales</taxon>
        <taxon>Oceanospirillaceae</taxon>
        <taxon>Amphritea</taxon>
    </lineage>
</organism>
<dbReference type="InterPro" id="IPR025218">
    <property type="entry name" value="DUF4426"/>
</dbReference>
<protein>
    <recommendedName>
        <fullName evidence="2">DUF4426 domain-containing protein</fullName>
    </recommendedName>
</protein>
<dbReference type="EMBL" id="FOGB01000011">
    <property type="protein sequence ID" value="SEQ92451.1"/>
    <property type="molecule type" value="Genomic_DNA"/>
</dbReference>
<evidence type="ECO:0000259" key="2">
    <source>
        <dbReference type="Pfam" id="PF14467"/>
    </source>
</evidence>
<evidence type="ECO:0000313" key="3">
    <source>
        <dbReference type="EMBL" id="SEQ92451.1"/>
    </source>
</evidence>
<sequence length="160" mass="17873">MKTPTRHHGFLQTTAAVLLMFAGLLSATFSSSASAEQMVSHGDYMIHYNAFNSSFIEPDIASAYGIERSKTKGLLNISVLKKQADGTTKPVSAIVSGDVTNLISQRQTLKFMKIEETNALYYIGEYGFTDDQVLRFNLQVQPDPNQPAYTINFEQRFYVD</sequence>
<keyword evidence="4" id="KW-1185">Reference proteome</keyword>
<feature type="domain" description="DUF4426" evidence="2">
    <location>
        <begin position="40"/>
        <end position="160"/>
    </location>
</feature>
<gene>
    <name evidence="3" type="ORF">SAMN03080615_03258</name>
</gene>